<evidence type="ECO:0000313" key="7">
    <source>
        <dbReference type="EMBL" id="SPC74377.1"/>
    </source>
</evidence>
<dbReference type="GO" id="GO:0016020">
    <property type="term" value="C:membrane"/>
    <property type="evidence" value="ECO:0007669"/>
    <property type="project" value="UniProtKB-SubCell"/>
</dbReference>
<evidence type="ECO:0000256" key="4">
    <source>
        <dbReference type="ARBA" id="ARBA00022989"/>
    </source>
</evidence>
<dbReference type="Pfam" id="PF00069">
    <property type="entry name" value="Pkinase"/>
    <property type="match status" value="1"/>
</dbReference>
<reference evidence="7" key="1">
    <citation type="submission" date="2018-02" db="EMBL/GenBank/DDBJ databases">
        <authorList>
            <person name="Cohen D.B."/>
            <person name="Kent A.D."/>
        </authorList>
    </citation>
    <scope>NUCLEOTIDE SEQUENCE</scope>
</reference>
<evidence type="ECO:0000256" key="5">
    <source>
        <dbReference type="ARBA" id="ARBA00023136"/>
    </source>
</evidence>
<dbReference type="AlphaFoldDB" id="A0A2N9E616"/>
<dbReference type="PANTHER" id="PTHR47974:SF3">
    <property type="entry name" value="RECEPTOR-LIKE SERINE_THREONINE-PROTEIN KINASE"/>
    <property type="match status" value="1"/>
</dbReference>
<accession>A0A2N9E616</accession>
<dbReference type="PROSITE" id="PS50011">
    <property type="entry name" value="PROTEIN_KINASE_DOM"/>
    <property type="match status" value="1"/>
</dbReference>
<dbReference type="Gene3D" id="1.10.510.10">
    <property type="entry name" value="Transferase(Phosphotransferase) domain 1"/>
    <property type="match status" value="1"/>
</dbReference>
<dbReference type="SUPFAM" id="SSF56112">
    <property type="entry name" value="Protein kinase-like (PK-like)"/>
    <property type="match status" value="1"/>
</dbReference>
<dbReference type="GO" id="GO:0005524">
    <property type="term" value="F:ATP binding"/>
    <property type="evidence" value="ECO:0007669"/>
    <property type="project" value="InterPro"/>
</dbReference>
<keyword evidence="5" id="KW-0472">Membrane</keyword>
<keyword evidence="3" id="KW-0732">Signal</keyword>
<dbReference type="PANTHER" id="PTHR47974">
    <property type="entry name" value="OS07G0415500 PROTEIN"/>
    <property type="match status" value="1"/>
</dbReference>
<dbReference type="GO" id="GO:0004672">
    <property type="term" value="F:protein kinase activity"/>
    <property type="evidence" value="ECO:0007669"/>
    <property type="project" value="InterPro"/>
</dbReference>
<evidence type="ECO:0000259" key="6">
    <source>
        <dbReference type="PROSITE" id="PS50011"/>
    </source>
</evidence>
<sequence length="135" mass="15817">MNLKEMWGYCIEEKHRLLVREYMKHENLLSNALDWKKRFEIAVGTAKSLAYLHEECLEWVLHCDVKPQNILLESNNQPKVANFGLSKLLKRGRRLIVASRESWIEEIIDPGMDDKYDMAKMELLARVALQCVAED</sequence>
<name>A0A2N9E616_FAGSY</name>
<proteinExistence type="predicted"/>
<protein>
    <recommendedName>
        <fullName evidence="6">Protein kinase domain-containing protein</fullName>
    </recommendedName>
</protein>
<keyword evidence="2" id="KW-0812">Transmembrane</keyword>
<dbReference type="InterPro" id="IPR008271">
    <property type="entry name" value="Ser/Thr_kinase_AS"/>
</dbReference>
<organism evidence="7">
    <name type="scientific">Fagus sylvatica</name>
    <name type="common">Beechnut</name>
    <dbReference type="NCBI Taxonomy" id="28930"/>
    <lineage>
        <taxon>Eukaryota</taxon>
        <taxon>Viridiplantae</taxon>
        <taxon>Streptophyta</taxon>
        <taxon>Embryophyta</taxon>
        <taxon>Tracheophyta</taxon>
        <taxon>Spermatophyta</taxon>
        <taxon>Magnoliopsida</taxon>
        <taxon>eudicotyledons</taxon>
        <taxon>Gunneridae</taxon>
        <taxon>Pentapetalae</taxon>
        <taxon>rosids</taxon>
        <taxon>fabids</taxon>
        <taxon>Fagales</taxon>
        <taxon>Fagaceae</taxon>
        <taxon>Fagus</taxon>
    </lineage>
</organism>
<gene>
    <name evidence="7" type="ORF">FSB_LOCUS2259</name>
</gene>
<dbReference type="InterPro" id="IPR011009">
    <property type="entry name" value="Kinase-like_dom_sf"/>
</dbReference>
<dbReference type="PROSITE" id="PS00108">
    <property type="entry name" value="PROTEIN_KINASE_ST"/>
    <property type="match status" value="1"/>
</dbReference>
<comment type="subcellular location">
    <subcellularLocation>
        <location evidence="1">Membrane</location>
        <topology evidence="1">Single-pass membrane protein</topology>
    </subcellularLocation>
</comment>
<keyword evidence="4" id="KW-1133">Transmembrane helix</keyword>
<evidence type="ECO:0000256" key="1">
    <source>
        <dbReference type="ARBA" id="ARBA00004167"/>
    </source>
</evidence>
<feature type="domain" description="Protein kinase" evidence="6">
    <location>
        <begin position="1"/>
        <end position="135"/>
    </location>
</feature>
<evidence type="ECO:0000256" key="3">
    <source>
        <dbReference type="ARBA" id="ARBA00022729"/>
    </source>
</evidence>
<dbReference type="InterPro" id="IPR000719">
    <property type="entry name" value="Prot_kinase_dom"/>
</dbReference>
<evidence type="ECO:0000256" key="2">
    <source>
        <dbReference type="ARBA" id="ARBA00022692"/>
    </source>
</evidence>
<dbReference type="EMBL" id="OIVN01000106">
    <property type="protein sequence ID" value="SPC74377.1"/>
    <property type="molecule type" value="Genomic_DNA"/>
</dbReference>